<sequence>MQKGLFFLFCFFVFSQHFFSQNSEEKIFSEIRKTYEKKAIDDVDAMVQVCRFIGQAKRTSNVIRLLQGYRDGRQFDKNNKLAYADSAIAVSLKYGTKNDISRDYLSKGIIYYFYQKKYKLALDEYLKAYNYSKGSTDQYLQHKVIYHLGVVKVHLGYYEEALEHFQYCNSFYKTKLSSALLENEKFNYKKAYYNSLHQLSVVNRYLKNFKISDSLSHLGYQLTLHDNDFKLENSYFLKCKGISKFHTKNYSEALRDLKQSLTVIQLKGDFAWASVIYYYMGRVYMAQNDKKNAIASFNNIDSIFVNHYYIVPEVYSSYNFLIENYKNNNLKKQLYYTNQLLKADSVIAKDYVYLSSKLHKDYDRQILIDNSESLELTGKNRFRVALFVILITVLLLVFFILRYRKDLKIKKQYYLLQKKLSDQITQNIVTVDEEAPQYSLRKTFLAPEITSHIETKLKKFETELQFRKKGLTQKSIAAKLDTNSHYLSIYINENKGMNFNKYMAYLRINYITSLLNSESKYLNYRMDALAEECGIASRANFSNLFYEINGIRPGDFIKKRKAELGIS</sequence>
<dbReference type="SMART" id="SM00342">
    <property type="entry name" value="HTH_ARAC"/>
    <property type="match status" value="1"/>
</dbReference>
<evidence type="ECO:0000259" key="2">
    <source>
        <dbReference type="PROSITE" id="PS01124"/>
    </source>
</evidence>
<evidence type="ECO:0000313" key="3">
    <source>
        <dbReference type="EMBL" id="REC69129.1"/>
    </source>
</evidence>
<comment type="caution">
    <text evidence="3">The sequence shown here is derived from an EMBL/GenBank/DDBJ whole genome shotgun (WGS) entry which is preliminary data.</text>
</comment>
<name>A0A3D9CTT3_9FLAO</name>
<reference evidence="3 4" key="1">
    <citation type="journal article" date="2006" name="Int. J. Syst. Evol. Microbiol.">
        <title>Chryseobacterium hispanicum sp. nov., isolated from the drinking water distribution system of Sevilla, Spain.</title>
        <authorList>
            <person name="Gallego V."/>
            <person name="Garcia M.T."/>
            <person name="Ventosa A."/>
        </authorList>
    </citation>
    <scope>NUCLEOTIDE SEQUENCE [LARGE SCALE GENOMIC DNA]</scope>
    <source>
        <strain evidence="3 4">KCTC 22104</strain>
    </source>
</reference>
<accession>A0A3D9CTT3</accession>
<keyword evidence="1" id="KW-0472">Membrane</keyword>
<protein>
    <submittedName>
        <fullName evidence="3">AraC family transcriptional regulator</fullName>
    </submittedName>
</protein>
<dbReference type="InterPro" id="IPR011990">
    <property type="entry name" value="TPR-like_helical_dom_sf"/>
</dbReference>
<evidence type="ECO:0000256" key="1">
    <source>
        <dbReference type="SAM" id="Phobius"/>
    </source>
</evidence>
<dbReference type="OrthoDB" id="5295174at2"/>
<dbReference type="EMBL" id="QNUG01000029">
    <property type="protein sequence ID" value="REC69129.1"/>
    <property type="molecule type" value="Genomic_DNA"/>
</dbReference>
<keyword evidence="1" id="KW-0812">Transmembrane</keyword>
<dbReference type="RefSeq" id="WP_116036017.1">
    <property type="nucleotide sequence ID" value="NZ_JBHLVV010000099.1"/>
</dbReference>
<dbReference type="InterPro" id="IPR018060">
    <property type="entry name" value="HTH_AraC"/>
</dbReference>
<feature type="domain" description="HTH araC/xylS-type" evidence="2">
    <location>
        <begin position="447"/>
        <end position="559"/>
    </location>
</feature>
<dbReference type="Gene3D" id="1.10.10.60">
    <property type="entry name" value="Homeodomain-like"/>
    <property type="match status" value="2"/>
</dbReference>
<dbReference type="SUPFAM" id="SSF48452">
    <property type="entry name" value="TPR-like"/>
    <property type="match status" value="1"/>
</dbReference>
<evidence type="ECO:0000313" key="4">
    <source>
        <dbReference type="Proteomes" id="UP000256326"/>
    </source>
</evidence>
<dbReference type="AlphaFoldDB" id="A0A3D9CTT3"/>
<organism evidence="3 4">
    <name type="scientific">Epilithonimonas hispanica</name>
    <dbReference type="NCBI Taxonomy" id="358687"/>
    <lineage>
        <taxon>Bacteria</taxon>
        <taxon>Pseudomonadati</taxon>
        <taxon>Bacteroidota</taxon>
        <taxon>Flavobacteriia</taxon>
        <taxon>Flavobacteriales</taxon>
        <taxon>Weeksellaceae</taxon>
        <taxon>Chryseobacterium group</taxon>
        <taxon>Epilithonimonas</taxon>
    </lineage>
</organism>
<proteinExistence type="predicted"/>
<feature type="transmembrane region" description="Helical" evidence="1">
    <location>
        <begin position="382"/>
        <end position="401"/>
    </location>
</feature>
<keyword evidence="4" id="KW-1185">Reference proteome</keyword>
<keyword evidence="1" id="KW-1133">Transmembrane helix</keyword>
<gene>
    <name evidence="3" type="ORF">DRF58_12835</name>
</gene>
<dbReference type="GO" id="GO:0043565">
    <property type="term" value="F:sequence-specific DNA binding"/>
    <property type="evidence" value="ECO:0007669"/>
    <property type="project" value="InterPro"/>
</dbReference>
<dbReference type="Gene3D" id="1.25.40.10">
    <property type="entry name" value="Tetratricopeptide repeat domain"/>
    <property type="match status" value="2"/>
</dbReference>
<dbReference type="GO" id="GO:0003700">
    <property type="term" value="F:DNA-binding transcription factor activity"/>
    <property type="evidence" value="ECO:0007669"/>
    <property type="project" value="InterPro"/>
</dbReference>
<dbReference type="Proteomes" id="UP000256326">
    <property type="component" value="Unassembled WGS sequence"/>
</dbReference>
<dbReference type="PROSITE" id="PS01124">
    <property type="entry name" value="HTH_ARAC_FAMILY_2"/>
    <property type="match status" value="1"/>
</dbReference>